<dbReference type="RefSeq" id="WP_189252605.1">
    <property type="nucleotide sequence ID" value="NZ_BMRE01000002.1"/>
</dbReference>
<reference evidence="4" key="1">
    <citation type="journal article" date="2019" name="Int. J. Syst. Evol. Microbiol.">
        <title>The Global Catalogue of Microorganisms (GCM) 10K type strain sequencing project: providing services to taxonomists for standard genome sequencing and annotation.</title>
        <authorList>
            <consortium name="The Broad Institute Genomics Platform"/>
            <consortium name="The Broad Institute Genome Sequencing Center for Infectious Disease"/>
            <person name="Wu L."/>
            <person name="Ma J."/>
        </authorList>
    </citation>
    <scope>NUCLEOTIDE SEQUENCE [LARGE SCALE GENOMIC DNA]</scope>
    <source>
        <strain evidence="4">JCM 3296</strain>
    </source>
</reference>
<evidence type="ECO:0000313" key="3">
    <source>
        <dbReference type="EMBL" id="GGU22081.1"/>
    </source>
</evidence>
<dbReference type="EMBL" id="BMRE01000002">
    <property type="protein sequence ID" value="GGU22081.1"/>
    <property type="molecule type" value="Genomic_DNA"/>
</dbReference>
<evidence type="ECO:0008006" key="5">
    <source>
        <dbReference type="Google" id="ProtNLM"/>
    </source>
</evidence>
<dbReference type="Proteomes" id="UP000649573">
    <property type="component" value="Unassembled WGS sequence"/>
</dbReference>
<accession>A0ABQ2UFH3</accession>
<evidence type="ECO:0000256" key="1">
    <source>
        <dbReference type="SAM" id="MobiDB-lite"/>
    </source>
</evidence>
<feature type="region of interest" description="Disordered" evidence="1">
    <location>
        <begin position="134"/>
        <end position="230"/>
    </location>
</feature>
<sequence length="260" mass="25384">MRKNLNRTMSAALLTGGIMVATAGFAQAIPLPINVDDEVRVGNLVSVPVKICGNAVNVLGQSDATCDSAPKAADQRTMADKALVSAPVTVCGNSVGVAGGGNGSCGETKPEPPNGTVEAPVTVCGTSAAVLGTASGDCGKSEGPGEEPPGEEPPGEQPPGQNPPGQNPPGTTPPGQTPPDNGGNPGGGNNGGDNNSGGGHTGDDSGAGVPQTGNKASNQASPIPNLSRTGADPLEFLLVGLGLMTAGVMARRGARRVTKA</sequence>
<feature type="compositionally biased region" description="Polar residues" evidence="1">
    <location>
        <begin position="211"/>
        <end position="228"/>
    </location>
</feature>
<feature type="compositionally biased region" description="Acidic residues" evidence="1">
    <location>
        <begin position="144"/>
        <end position="154"/>
    </location>
</feature>
<protein>
    <recommendedName>
        <fullName evidence="5">LPXTG-motif cell wall anchor domain-containing protein</fullName>
    </recommendedName>
</protein>
<organism evidence="3 4">
    <name type="scientific">Lentzea flava</name>
    <dbReference type="NCBI Taxonomy" id="103732"/>
    <lineage>
        <taxon>Bacteria</taxon>
        <taxon>Bacillati</taxon>
        <taxon>Actinomycetota</taxon>
        <taxon>Actinomycetes</taxon>
        <taxon>Pseudonocardiales</taxon>
        <taxon>Pseudonocardiaceae</taxon>
        <taxon>Lentzea</taxon>
    </lineage>
</organism>
<name>A0ABQ2UFH3_9PSEU</name>
<feature type="compositionally biased region" description="Pro residues" evidence="1">
    <location>
        <begin position="155"/>
        <end position="177"/>
    </location>
</feature>
<feature type="compositionally biased region" description="Gly residues" evidence="1">
    <location>
        <begin position="183"/>
        <end position="200"/>
    </location>
</feature>
<keyword evidence="4" id="KW-1185">Reference proteome</keyword>
<proteinExistence type="predicted"/>
<evidence type="ECO:0000256" key="2">
    <source>
        <dbReference type="SAM" id="SignalP"/>
    </source>
</evidence>
<gene>
    <name evidence="3" type="ORF">GCM10010178_12990</name>
</gene>
<evidence type="ECO:0000313" key="4">
    <source>
        <dbReference type="Proteomes" id="UP000649573"/>
    </source>
</evidence>
<feature type="chain" id="PRO_5046456658" description="LPXTG-motif cell wall anchor domain-containing protein" evidence="2">
    <location>
        <begin position="29"/>
        <end position="260"/>
    </location>
</feature>
<feature type="signal peptide" evidence="2">
    <location>
        <begin position="1"/>
        <end position="28"/>
    </location>
</feature>
<keyword evidence="2" id="KW-0732">Signal</keyword>
<comment type="caution">
    <text evidence="3">The sequence shown here is derived from an EMBL/GenBank/DDBJ whole genome shotgun (WGS) entry which is preliminary data.</text>
</comment>